<dbReference type="EMBL" id="PPUZ01000022">
    <property type="protein sequence ID" value="RZM81443.1"/>
    <property type="molecule type" value="Genomic_DNA"/>
</dbReference>
<gene>
    <name evidence="3" type="ORF">C3B51_08320</name>
</gene>
<evidence type="ECO:0000256" key="1">
    <source>
        <dbReference type="ARBA" id="ARBA00022676"/>
    </source>
</evidence>
<evidence type="ECO:0000256" key="2">
    <source>
        <dbReference type="ARBA" id="ARBA00022679"/>
    </source>
</evidence>
<proteinExistence type="predicted"/>
<sequence>MSLQAIDPHHLSGPILVVLPRYIGDAINTLPAIALLNELYPGKKIYLLVRPYMREVLQRAHGYDFELLDDARHQAEEKASLLGFAKTLRALGCSMAVLFRGSLTDAVLCKLARIRYVAGYAQNGRSPLLSHTLKLNHCHHYLFRYCRLVNDIHGKPFDKFALPRLKAKTLPLTQSQSRATGVYLGGKNKGTRHYPAELAAQALLRIHQQSGTRFYLLGDPSEQQDMEELKQLLDAEGVQVANLAGKTSVGELVDTIAAMDAMITIDSGPMHIAAACKVPTLALAGLGTSPFSLVTPLTPLCHTITSHSTSLHESEIICAIQPQDLAQQFSQMLGEGHGS</sequence>
<evidence type="ECO:0000313" key="4">
    <source>
        <dbReference type="Proteomes" id="UP000292345"/>
    </source>
</evidence>
<dbReference type="GO" id="GO:0008713">
    <property type="term" value="F:ADP-heptose-lipopolysaccharide heptosyltransferase activity"/>
    <property type="evidence" value="ECO:0007669"/>
    <property type="project" value="TreeGrafter"/>
</dbReference>
<dbReference type="GO" id="GO:0009244">
    <property type="term" value="P:lipopolysaccharide core region biosynthetic process"/>
    <property type="evidence" value="ECO:0007669"/>
    <property type="project" value="TreeGrafter"/>
</dbReference>
<evidence type="ECO:0000313" key="3">
    <source>
        <dbReference type="EMBL" id="RZM81443.1"/>
    </source>
</evidence>
<dbReference type="AlphaFoldDB" id="A0A4Q7EE77"/>
<dbReference type="Proteomes" id="UP000292345">
    <property type="component" value="Unassembled WGS sequence"/>
</dbReference>
<dbReference type="SUPFAM" id="SSF53756">
    <property type="entry name" value="UDP-Glycosyltransferase/glycogen phosphorylase"/>
    <property type="match status" value="1"/>
</dbReference>
<dbReference type="PANTHER" id="PTHR30160">
    <property type="entry name" value="TETRAACYLDISACCHARIDE 4'-KINASE-RELATED"/>
    <property type="match status" value="1"/>
</dbReference>
<keyword evidence="2 3" id="KW-0808">Transferase</keyword>
<dbReference type="Gene3D" id="3.40.50.2000">
    <property type="entry name" value="Glycogen Phosphorylase B"/>
    <property type="match status" value="2"/>
</dbReference>
<dbReference type="Pfam" id="PF01075">
    <property type="entry name" value="Glyco_transf_9"/>
    <property type="match status" value="1"/>
</dbReference>
<dbReference type="RefSeq" id="WP_130244732.1">
    <property type="nucleotide sequence ID" value="NZ_PPUZ01000022.1"/>
</dbReference>
<keyword evidence="1" id="KW-0328">Glycosyltransferase</keyword>
<organism evidence="3 4">
    <name type="scientific">Pseudoalteromonas rubra</name>
    <dbReference type="NCBI Taxonomy" id="43658"/>
    <lineage>
        <taxon>Bacteria</taxon>
        <taxon>Pseudomonadati</taxon>
        <taxon>Pseudomonadota</taxon>
        <taxon>Gammaproteobacteria</taxon>
        <taxon>Alteromonadales</taxon>
        <taxon>Pseudoalteromonadaceae</taxon>
        <taxon>Pseudoalteromonas</taxon>
    </lineage>
</organism>
<comment type="caution">
    <text evidence="3">The sequence shown here is derived from an EMBL/GenBank/DDBJ whole genome shotgun (WGS) entry which is preliminary data.</text>
</comment>
<accession>A0A4Q7EE77</accession>
<reference evidence="3 4" key="1">
    <citation type="submission" date="2018-01" db="EMBL/GenBank/DDBJ databases">
        <title>Co-occurrence of chitin degradation, pigmentation and bioactivity in marine Pseudoalteromonas.</title>
        <authorList>
            <person name="Paulsen S."/>
            <person name="Gram L."/>
            <person name="Machado H."/>
        </authorList>
    </citation>
    <scope>NUCLEOTIDE SEQUENCE [LARGE SCALE GENOMIC DNA]</scope>
    <source>
        <strain evidence="3 4">S1946</strain>
    </source>
</reference>
<dbReference type="CDD" id="cd03789">
    <property type="entry name" value="GT9_LPS_heptosyltransferase"/>
    <property type="match status" value="1"/>
</dbReference>
<dbReference type="PANTHER" id="PTHR30160:SF7">
    <property type="entry name" value="ADP-HEPTOSE--LPS HEPTOSYLTRANSFERASE 2"/>
    <property type="match status" value="1"/>
</dbReference>
<dbReference type="GO" id="GO:0005829">
    <property type="term" value="C:cytosol"/>
    <property type="evidence" value="ECO:0007669"/>
    <property type="project" value="TreeGrafter"/>
</dbReference>
<dbReference type="InterPro" id="IPR002201">
    <property type="entry name" value="Glyco_trans_9"/>
</dbReference>
<name>A0A4Q7EE77_9GAMM</name>
<protein>
    <submittedName>
        <fullName evidence="3">Glycosyltransferase family 9 protein</fullName>
    </submittedName>
</protein>
<dbReference type="InterPro" id="IPR051199">
    <property type="entry name" value="LPS_LOS_Heptosyltrfase"/>
</dbReference>